<dbReference type="PANTHER" id="PTHR43863">
    <property type="entry name" value="HYDROLASE, PUTATIVE (AFU_ORTHOLOGUE AFUA_1G03140)-RELATED"/>
    <property type="match status" value="1"/>
</dbReference>
<evidence type="ECO:0000313" key="3">
    <source>
        <dbReference type="Proteomes" id="UP001183420"/>
    </source>
</evidence>
<dbReference type="SUPFAM" id="SSF51011">
    <property type="entry name" value="Glycosyl hydrolase domain"/>
    <property type="match status" value="1"/>
</dbReference>
<dbReference type="RefSeq" id="WP_311594676.1">
    <property type="nucleotide sequence ID" value="NZ_JAVREM010000001.1"/>
</dbReference>
<dbReference type="InterPro" id="IPR051816">
    <property type="entry name" value="Glycosyl_Hydrolase_31"/>
</dbReference>
<dbReference type="Pfam" id="PF21365">
    <property type="entry name" value="Glyco_hydro_31_3rd"/>
    <property type="match status" value="1"/>
</dbReference>
<keyword evidence="2" id="KW-0378">Hydrolase</keyword>
<dbReference type="PANTHER" id="PTHR43863:SF2">
    <property type="entry name" value="MALTASE-GLUCOAMYLASE"/>
    <property type="match status" value="1"/>
</dbReference>
<dbReference type="EMBL" id="JAVREM010000001">
    <property type="protein sequence ID" value="MDT0316949.1"/>
    <property type="molecule type" value="Genomic_DNA"/>
</dbReference>
<accession>A0ABU2LH86</accession>
<protein>
    <submittedName>
        <fullName evidence="2">Glycoside hydrolase family 31 protein</fullName>
    </submittedName>
</protein>
<evidence type="ECO:0000313" key="2">
    <source>
        <dbReference type="EMBL" id="MDT0316949.1"/>
    </source>
</evidence>
<organism evidence="2 3">
    <name type="scientific">Streptomyces millisiae</name>
    <dbReference type="NCBI Taxonomy" id="3075542"/>
    <lineage>
        <taxon>Bacteria</taxon>
        <taxon>Bacillati</taxon>
        <taxon>Actinomycetota</taxon>
        <taxon>Actinomycetes</taxon>
        <taxon>Kitasatosporales</taxon>
        <taxon>Streptomycetaceae</taxon>
        <taxon>Streptomyces</taxon>
    </lineage>
</organism>
<reference evidence="3" key="1">
    <citation type="submission" date="2023-07" db="EMBL/GenBank/DDBJ databases">
        <title>30 novel species of actinomycetes from the DSMZ collection.</title>
        <authorList>
            <person name="Nouioui I."/>
        </authorList>
    </citation>
    <scope>NUCLEOTIDE SEQUENCE [LARGE SCALE GENOMIC DNA]</scope>
    <source>
        <strain evidence="3">DSM 44918</strain>
    </source>
</reference>
<comment type="caution">
    <text evidence="2">The sequence shown here is derived from an EMBL/GenBank/DDBJ whole genome shotgun (WGS) entry which is preliminary data.</text>
</comment>
<feature type="domain" description="Glycosyl hydrolase family 31 C-terminal" evidence="1">
    <location>
        <begin position="11"/>
        <end position="85"/>
    </location>
</feature>
<dbReference type="InterPro" id="IPR048395">
    <property type="entry name" value="Glyco_hydro_31_C"/>
</dbReference>
<dbReference type="InterPro" id="IPR013780">
    <property type="entry name" value="Glyco_hydro_b"/>
</dbReference>
<dbReference type="Gene3D" id="2.60.40.1180">
    <property type="entry name" value="Golgi alpha-mannosidase II"/>
    <property type="match status" value="1"/>
</dbReference>
<evidence type="ECO:0000259" key="1">
    <source>
        <dbReference type="Pfam" id="PF21365"/>
    </source>
</evidence>
<sequence length="93" mass="10114">MRCAWAGSQRYGDDPACWDLADQYMFGPDLLVAPVTVAGAESREVHLPPGATWTDLRTGTRHRGGRRVVVPVPLEAIPVFARDDALADLVGRV</sequence>
<proteinExistence type="predicted"/>
<gene>
    <name evidence="2" type="ORF">RNC47_01200</name>
</gene>
<name>A0ABU2LH86_9ACTN</name>
<keyword evidence="3" id="KW-1185">Reference proteome</keyword>
<dbReference type="GO" id="GO:0016787">
    <property type="term" value="F:hydrolase activity"/>
    <property type="evidence" value="ECO:0007669"/>
    <property type="project" value="UniProtKB-KW"/>
</dbReference>
<dbReference type="Proteomes" id="UP001183420">
    <property type="component" value="Unassembled WGS sequence"/>
</dbReference>